<dbReference type="InterPro" id="IPR036236">
    <property type="entry name" value="Znf_C2H2_sf"/>
</dbReference>
<dbReference type="PANTHER" id="PTHR35497:SF1">
    <property type="entry name" value="ACYL-UDP-N-ACETYLGLUCOSAMINE O-ACYLTRANSFERASE"/>
    <property type="match status" value="1"/>
</dbReference>
<dbReference type="SUPFAM" id="SSF57667">
    <property type="entry name" value="beta-beta-alpha zinc fingers"/>
    <property type="match status" value="1"/>
</dbReference>
<dbReference type="PROSITE" id="PS00028">
    <property type="entry name" value="ZINC_FINGER_C2H2_1"/>
    <property type="match status" value="1"/>
</dbReference>
<evidence type="ECO:0000259" key="2">
    <source>
        <dbReference type="PROSITE" id="PS00028"/>
    </source>
</evidence>
<evidence type="ECO:0000256" key="1">
    <source>
        <dbReference type="SAM" id="MobiDB-lite"/>
    </source>
</evidence>
<feature type="region of interest" description="Disordered" evidence="1">
    <location>
        <begin position="265"/>
        <end position="305"/>
    </location>
</feature>
<feature type="domain" description="C2H2-type" evidence="2">
    <location>
        <begin position="52"/>
        <end position="74"/>
    </location>
</feature>
<dbReference type="PANTHER" id="PTHR35497">
    <property type="entry name" value="ACYL-UDP-N-ACETYLGLUCOSAMINE O-ACYLTRANSFERASE"/>
    <property type="match status" value="1"/>
</dbReference>
<dbReference type="AlphaFoldDB" id="A0AA38W6A2"/>
<reference evidence="3" key="1">
    <citation type="submission" date="2023-03" db="EMBL/GenBank/DDBJ databases">
        <title>Chromosome-scale reference genome and RAD-based genetic map of yellow starthistle (Centaurea solstitialis) reveal putative structural variation and QTLs associated with invader traits.</title>
        <authorList>
            <person name="Reatini B."/>
            <person name="Cang F.A."/>
            <person name="Jiang Q."/>
            <person name="Mckibben M.T.W."/>
            <person name="Barker M.S."/>
            <person name="Rieseberg L.H."/>
            <person name="Dlugosch K.M."/>
        </authorList>
    </citation>
    <scope>NUCLEOTIDE SEQUENCE</scope>
    <source>
        <strain evidence="3">CAN-66</strain>
        <tissue evidence="3">Leaf</tissue>
    </source>
</reference>
<dbReference type="Proteomes" id="UP001172457">
    <property type="component" value="Chromosome 4"/>
</dbReference>
<dbReference type="Pfam" id="PF12874">
    <property type="entry name" value="zf-met"/>
    <property type="match status" value="1"/>
</dbReference>
<evidence type="ECO:0000313" key="4">
    <source>
        <dbReference type="Proteomes" id="UP001172457"/>
    </source>
</evidence>
<feature type="compositionally biased region" description="Low complexity" evidence="1">
    <location>
        <begin position="286"/>
        <end position="305"/>
    </location>
</feature>
<comment type="caution">
    <text evidence="3">The sequence shown here is derived from an EMBL/GenBank/DDBJ whole genome shotgun (WGS) entry which is preliminary data.</text>
</comment>
<gene>
    <name evidence="3" type="ORF">OSB04_014282</name>
</gene>
<sequence length="518" mass="58025">MAGSSRELGFVERNGVVSLKEQLARTALRNVRLKGHTYIELREDNKKVIFFCVLCLSPCYSDSVLQDHLRGHLHKQMYEAAKATLLKQNPFPFNDGMLFFHSSSSEEDNHNHLLNSNALCGRNLLQKQSINENSLAIVTVEGNSSDCEFSSEGTLDSVRGDESLDIDDDLIIPDVLYKDKLSGLQVTEIGVGKISVRYCEKDGVSKGIRKIWCEWLGKSDSVDDDVIPYHDFAVVSFAFDCDLGRKGLLDDLQVILSSSSRPAIMGNNDANGKKRKSLADPEDFSESLSNQSESSGEESLASGSSNTKSLLDVYDDNSLQLRLVPNKCTRKEIRTRQRLASERVCDICQHKMLPGKNVATLLNMKTGRMVCSSRNLNGAFHVFHISCLIHWVLLCDSEVYTKQLAGPEVKRRYRRKKGARLEKVVKETRKQIYSAFCPECQGTGIEIDGDELEKPTVSLSEMFKYKMKASDGHKEYIKNPEVLQNCSTGFDFPSQSEEAMQVRNFLLHSLLDTSCVTG</sequence>
<name>A0AA38W6A2_9ASTR</name>
<dbReference type="InterPro" id="IPR013087">
    <property type="entry name" value="Znf_C2H2_type"/>
</dbReference>
<dbReference type="EMBL" id="JARYMX010000004">
    <property type="protein sequence ID" value="KAJ9550237.1"/>
    <property type="molecule type" value="Genomic_DNA"/>
</dbReference>
<keyword evidence="4" id="KW-1185">Reference proteome</keyword>
<organism evidence="3 4">
    <name type="scientific">Centaurea solstitialis</name>
    <name type="common">yellow star-thistle</name>
    <dbReference type="NCBI Taxonomy" id="347529"/>
    <lineage>
        <taxon>Eukaryota</taxon>
        <taxon>Viridiplantae</taxon>
        <taxon>Streptophyta</taxon>
        <taxon>Embryophyta</taxon>
        <taxon>Tracheophyta</taxon>
        <taxon>Spermatophyta</taxon>
        <taxon>Magnoliopsida</taxon>
        <taxon>eudicotyledons</taxon>
        <taxon>Gunneridae</taxon>
        <taxon>Pentapetalae</taxon>
        <taxon>asterids</taxon>
        <taxon>campanulids</taxon>
        <taxon>Asterales</taxon>
        <taxon>Asteraceae</taxon>
        <taxon>Carduoideae</taxon>
        <taxon>Cardueae</taxon>
        <taxon>Centaureinae</taxon>
        <taxon>Centaurea</taxon>
    </lineage>
</organism>
<evidence type="ECO:0000313" key="3">
    <source>
        <dbReference type="EMBL" id="KAJ9550237.1"/>
    </source>
</evidence>
<accession>A0AA38W6A2</accession>
<proteinExistence type="predicted"/>
<protein>
    <recommendedName>
        <fullName evidence="2">C2H2-type domain-containing protein</fullName>
    </recommendedName>
</protein>